<protein>
    <recommendedName>
        <fullName evidence="5">DUF1833 domain-containing protein</fullName>
    </recommendedName>
</protein>
<dbReference type="EMBL" id="AGDZ01000001">
    <property type="protein sequence ID" value="EMB28862.1"/>
    <property type="molecule type" value="Genomic_DNA"/>
</dbReference>
<dbReference type="AlphaFoldDB" id="M2BUX4"/>
<dbReference type="InterPro" id="IPR014974">
    <property type="entry name" value="DUF1833"/>
</dbReference>
<evidence type="ECO:0000313" key="3">
    <source>
        <dbReference type="EMBL" id="EMB28862.1"/>
    </source>
</evidence>
<evidence type="ECO:0000313" key="1">
    <source>
        <dbReference type="EMBL" id="EMB19287.1"/>
    </source>
</evidence>
<dbReference type="RefSeq" id="WP_010692282.1">
    <property type="nucleotide sequence ID" value="NZ_KB442453.1"/>
</dbReference>
<dbReference type="EMBL" id="AGDZ01000040">
    <property type="protein sequence ID" value="EMB19287.1"/>
    <property type="molecule type" value="Genomic_DNA"/>
</dbReference>
<name>M2BUX4_TREDN</name>
<reference evidence="3 4" key="1">
    <citation type="submission" date="2012-01" db="EMBL/GenBank/DDBJ databases">
        <title>The Genome Sequence of Treponema denticola SP33.</title>
        <authorList>
            <consortium name="The Broad Institute Genome Sequencing Platform"/>
            <person name="Earl A."/>
            <person name="Ward D."/>
            <person name="Feldgarden M."/>
            <person name="Gevers D."/>
            <person name="Blanton J.M."/>
            <person name="Fenno C.J."/>
            <person name="Baranova O.V."/>
            <person name="Mathney J."/>
            <person name="Dewhirst F.E."/>
            <person name="Izard J."/>
            <person name="Young S.K."/>
            <person name="Zeng Q."/>
            <person name="Gargeya S."/>
            <person name="Fitzgerald M."/>
            <person name="Haas B."/>
            <person name="Abouelleil A."/>
            <person name="Alvarado L."/>
            <person name="Arachchi H.M."/>
            <person name="Berlin A."/>
            <person name="Chapman S.B."/>
            <person name="Gearin G."/>
            <person name="Goldberg J."/>
            <person name="Griggs A."/>
            <person name="Gujja S."/>
            <person name="Hansen M."/>
            <person name="Heiman D."/>
            <person name="Howarth C."/>
            <person name="Larimer J."/>
            <person name="Lui A."/>
            <person name="MacDonald P.J.P."/>
            <person name="McCowen C."/>
            <person name="Montmayeur A."/>
            <person name="Murphy C."/>
            <person name="Neiman D."/>
            <person name="Pearson M."/>
            <person name="Priest M."/>
            <person name="Roberts A."/>
            <person name="Saif S."/>
            <person name="Shea T."/>
            <person name="Sisk P."/>
            <person name="Stolte C."/>
            <person name="Sykes S."/>
            <person name="Wortman J."/>
            <person name="Nusbaum C."/>
            <person name="Birren B."/>
        </authorList>
    </citation>
    <scope>NUCLEOTIDE SEQUENCE [LARGE SCALE GENOMIC DNA]</scope>
    <source>
        <strain evidence="3 4">SP33</strain>
    </source>
</reference>
<proteinExistence type="predicted"/>
<dbReference type="Proteomes" id="UP000016183">
    <property type="component" value="Unassembled WGS sequence"/>
</dbReference>
<gene>
    <name evidence="3" type="ORF">HMPREF9733_00010</name>
    <name evidence="2" type="ORF">HMPREF9733_02585</name>
    <name evidence="1" type="ORF">HMPREF9733_02725</name>
</gene>
<accession>M2BUX4</accession>
<evidence type="ECO:0000313" key="2">
    <source>
        <dbReference type="EMBL" id="EMB20029.1"/>
    </source>
</evidence>
<sequence>MTKLSKRAIEALNRNETDEVFLYCLEIEVEGEEAWRFVNNNEDIISDGKRYTACGFTVSLPSQKNETGSETCRLAIDNIDSRIMQFISKGIGKKITAKIIIILAATPDLIEKGPLKFILRNVSVDKATVQGDLYDFYLFDRNIPEGRFTPKDFPGLF</sequence>
<evidence type="ECO:0008006" key="5">
    <source>
        <dbReference type="Google" id="ProtNLM"/>
    </source>
</evidence>
<dbReference type="EMBL" id="AGDZ01000037">
    <property type="protein sequence ID" value="EMB20029.1"/>
    <property type="molecule type" value="Genomic_DNA"/>
</dbReference>
<comment type="caution">
    <text evidence="3">The sequence shown here is derived from an EMBL/GenBank/DDBJ whole genome shotgun (WGS) entry which is preliminary data.</text>
</comment>
<organism evidence="3 4">
    <name type="scientific">Treponema denticola SP33</name>
    <dbReference type="NCBI Taxonomy" id="999437"/>
    <lineage>
        <taxon>Bacteria</taxon>
        <taxon>Pseudomonadati</taxon>
        <taxon>Spirochaetota</taxon>
        <taxon>Spirochaetia</taxon>
        <taxon>Spirochaetales</taxon>
        <taxon>Treponemataceae</taxon>
        <taxon>Treponema</taxon>
    </lineage>
</organism>
<evidence type="ECO:0000313" key="4">
    <source>
        <dbReference type="Proteomes" id="UP000016183"/>
    </source>
</evidence>
<dbReference type="Pfam" id="PF08875">
    <property type="entry name" value="DUF1833"/>
    <property type="match status" value="1"/>
</dbReference>
<dbReference type="HOGENOM" id="CLU_134441_0_0_12"/>
<dbReference type="PATRIC" id="fig|999437.3.peg.10"/>
<dbReference type="OrthoDB" id="363280at2"/>